<protein>
    <submittedName>
        <fullName evidence="1">Uncharacterized protein</fullName>
    </submittedName>
</protein>
<reference evidence="1 2" key="1">
    <citation type="submission" date="2015-03" db="EMBL/GenBank/DDBJ databases">
        <authorList>
            <consortium name="Pathogen Informatics"/>
            <person name="Murphy D."/>
        </authorList>
    </citation>
    <scope>NUCLEOTIDE SEQUENCE [LARGE SCALE GENOMIC DNA]</scope>
    <source>
        <strain evidence="1 2">3400/83</strain>
    </source>
</reference>
<organism evidence="1 2">
    <name type="scientific">Yersinia frederiksenii</name>
    <dbReference type="NCBI Taxonomy" id="29484"/>
    <lineage>
        <taxon>Bacteria</taxon>
        <taxon>Pseudomonadati</taxon>
        <taxon>Pseudomonadota</taxon>
        <taxon>Gammaproteobacteria</taxon>
        <taxon>Enterobacterales</taxon>
        <taxon>Yersiniaceae</taxon>
        <taxon>Yersinia</taxon>
    </lineage>
</organism>
<proteinExistence type="predicted"/>
<accession>A0AAI8ZTG6</accession>
<gene>
    <name evidence="1" type="ORF">ERS008524_03314</name>
</gene>
<evidence type="ECO:0000313" key="2">
    <source>
        <dbReference type="Proteomes" id="UP000046784"/>
    </source>
</evidence>
<dbReference type="EMBL" id="CGCB01000026">
    <property type="protein sequence ID" value="CFR08947.1"/>
    <property type="molecule type" value="Genomic_DNA"/>
</dbReference>
<dbReference type="Proteomes" id="UP000046784">
    <property type="component" value="Unassembled WGS sequence"/>
</dbReference>
<sequence>MIVCIDATQGCVSYLLVMANIKNKAAVISTTA</sequence>
<dbReference type="AlphaFoldDB" id="A0AAI8ZTG6"/>
<evidence type="ECO:0000313" key="1">
    <source>
        <dbReference type="EMBL" id="CFR08947.1"/>
    </source>
</evidence>
<name>A0AAI8ZTG6_YERFR</name>
<comment type="caution">
    <text evidence="1">The sequence shown here is derived from an EMBL/GenBank/DDBJ whole genome shotgun (WGS) entry which is preliminary data.</text>
</comment>